<feature type="domain" description="HTH araC/xylS-type" evidence="4">
    <location>
        <begin position="226"/>
        <end position="327"/>
    </location>
</feature>
<keyword evidence="6" id="KW-1185">Reference proteome</keyword>
<dbReference type="SUPFAM" id="SSF46689">
    <property type="entry name" value="Homeodomain-like"/>
    <property type="match status" value="1"/>
</dbReference>
<dbReference type="PRINTS" id="PR00032">
    <property type="entry name" value="HTHARAC"/>
</dbReference>
<dbReference type="InterPro" id="IPR009057">
    <property type="entry name" value="Homeodomain-like_sf"/>
</dbReference>
<protein>
    <submittedName>
        <fullName evidence="5">Ornithine utilization regulator</fullName>
    </submittedName>
</protein>
<dbReference type="SMART" id="SM00342">
    <property type="entry name" value="HTH_ARAC"/>
    <property type="match status" value="1"/>
</dbReference>
<evidence type="ECO:0000256" key="3">
    <source>
        <dbReference type="ARBA" id="ARBA00023163"/>
    </source>
</evidence>
<dbReference type="Pfam" id="PF12833">
    <property type="entry name" value="HTH_18"/>
    <property type="match status" value="1"/>
</dbReference>
<keyword evidence="2" id="KW-0238">DNA-binding</keyword>
<evidence type="ECO:0000259" key="4">
    <source>
        <dbReference type="PROSITE" id="PS01124"/>
    </source>
</evidence>
<dbReference type="InterPro" id="IPR032687">
    <property type="entry name" value="AraC-type_N"/>
</dbReference>
<gene>
    <name evidence="5" type="primary">oruR</name>
    <name evidence="5" type="ORF">GCM10007094_43960</name>
</gene>
<dbReference type="PANTHER" id="PTHR47894:SF1">
    <property type="entry name" value="HTH-TYPE TRANSCRIPTIONAL REGULATOR VQSM"/>
    <property type="match status" value="1"/>
</dbReference>
<name>A0ABQ3ERD8_9HYPH</name>
<dbReference type="Proteomes" id="UP000637980">
    <property type="component" value="Unassembled WGS sequence"/>
</dbReference>
<accession>A0ABQ3ERD8</accession>
<dbReference type="EMBL" id="BMXE01000013">
    <property type="protein sequence ID" value="GHB49944.1"/>
    <property type="molecule type" value="Genomic_DNA"/>
</dbReference>
<dbReference type="PROSITE" id="PS01124">
    <property type="entry name" value="HTH_ARAC_FAMILY_2"/>
    <property type="match status" value="1"/>
</dbReference>
<keyword evidence="3" id="KW-0804">Transcription</keyword>
<evidence type="ECO:0000256" key="1">
    <source>
        <dbReference type="ARBA" id="ARBA00023015"/>
    </source>
</evidence>
<dbReference type="PANTHER" id="PTHR47894">
    <property type="entry name" value="HTH-TYPE TRANSCRIPTIONAL REGULATOR GADX"/>
    <property type="match status" value="1"/>
</dbReference>
<organism evidence="5 6">
    <name type="scientific">Pseudovibrio japonicus</name>
    <dbReference type="NCBI Taxonomy" id="366534"/>
    <lineage>
        <taxon>Bacteria</taxon>
        <taxon>Pseudomonadati</taxon>
        <taxon>Pseudomonadota</taxon>
        <taxon>Alphaproteobacteria</taxon>
        <taxon>Hyphomicrobiales</taxon>
        <taxon>Stappiaceae</taxon>
        <taxon>Pseudovibrio</taxon>
    </lineage>
</organism>
<dbReference type="Pfam" id="PF12625">
    <property type="entry name" value="Arabinose_bd"/>
    <property type="match status" value="1"/>
</dbReference>
<dbReference type="InterPro" id="IPR018060">
    <property type="entry name" value="HTH_AraC"/>
</dbReference>
<dbReference type="Gene3D" id="1.10.10.60">
    <property type="entry name" value="Homeodomain-like"/>
    <property type="match status" value="1"/>
</dbReference>
<dbReference type="RefSeq" id="WP_189438960.1">
    <property type="nucleotide sequence ID" value="NZ_BMXE01000013.1"/>
</dbReference>
<proteinExistence type="predicted"/>
<comment type="caution">
    <text evidence="5">The sequence shown here is derived from an EMBL/GenBank/DDBJ whole genome shotgun (WGS) entry which is preliminary data.</text>
</comment>
<reference evidence="6" key="1">
    <citation type="journal article" date="2019" name="Int. J. Syst. Evol. Microbiol.">
        <title>The Global Catalogue of Microorganisms (GCM) 10K type strain sequencing project: providing services to taxonomists for standard genome sequencing and annotation.</title>
        <authorList>
            <consortium name="The Broad Institute Genomics Platform"/>
            <consortium name="The Broad Institute Genome Sequencing Center for Infectious Disease"/>
            <person name="Wu L."/>
            <person name="Ma J."/>
        </authorList>
    </citation>
    <scope>NUCLEOTIDE SEQUENCE [LARGE SCALE GENOMIC DNA]</scope>
    <source>
        <strain evidence="6">KCTC 12861</strain>
    </source>
</reference>
<sequence>MPTNKVAHILHEMEKFGLSANELLKGTDIAYEALSVPHSSVSLSQSYQLISNLLRITDQPGLGLYLGSRENTATCGLMGYAMSCAPNIGRALELCVTYLKASPTLTDISLTVEEGEVIFSVSPIAPANDILPFVIEEVLSASVRIFHLISGTELTPTRVTLSYDDPGYAKVYQSTFRCPVVFGATRNSIIYKKSILDLPTQQGNPVAEAVATKLCDQYLREHASLDDVVQRVRRELLVTPGNFPSEDVVADRLNMHPRSLRRLLKHQDASFQKLLDSARKQLALEYLQHTHMPIENIAELVGFSDASNFRRAFKRWTGKTPSSIRSKF</sequence>
<dbReference type="InterPro" id="IPR020449">
    <property type="entry name" value="Tscrpt_reg_AraC-type_HTH"/>
</dbReference>
<evidence type="ECO:0000256" key="2">
    <source>
        <dbReference type="ARBA" id="ARBA00023125"/>
    </source>
</evidence>
<evidence type="ECO:0000313" key="6">
    <source>
        <dbReference type="Proteomes" id="UP000637980"/>
    </source>
</evidence>
<evidence type="ECO:0000313" key="5">
    <source>
        <dbReference type="EMBL" id="GHB49944.1"/>
    </source>
</evidence>
<keyword evidence="1" id="KW-0805">Transcription regulation</keyword>